<organism evidence="2 3">
    <name type="scientific">Mycena citricolor</name>
    <dbReference type="NCBI Taxonomy" id="2018698"/>
    <lineage>
        <taxon>Eukaryota</taxon>
        <taxon>Fungi</taxon>
        <taxon>Dikarya</taxon>
        <taxon>Basidiomycota</taxon>
        <taxon>Agaricomycotina</taxon>
        <taxon>Agaricomycetes</taxon>
        <taxon>Agaricomycetidae</taxon>
        <taxon>Agaricales</taxon>
        <taxon>Marasmiineae</taxon>
        <taxon>Mycenaceae</taxon>
        <taxon>Mycena</taxon>
    </lineage>
</organism>
<dbReference type="AlphaFoldDB" id="A0AAD2HTB5"/>
<dbReference type="Proteomes" id="UP001295794">
    <property type="component" value="Unassembled WGS sequence"/>
</dbReference>
<keyword evidence="3" id="KW-1185">Reference proteome</keyword>
<feature type="compositionally biased region" description="Low complexity" evidence="1">
    <location>
        <begin position="358"/>
        <end position="375"/>
    </location>
</feature>
<evidence type="ECO:0000256" key="1">
    <source>
        <dbReference type="SAM" id="MobiDB-lite"/>
    </source>
</evidence>
<dbReference type="EMBL" id="CAVNYO010000444">
    <property type="protein sequence ID" value="CAK5281490.1"/>
    <property type="molecule type" value="Genomic_DNA"/>
</dbReference>
<protein>
    <recommendedName>
        <fullName evidence="4">PH domain-containing protein</fullName>
    </recommendedName>
</protein>
<evidence type="ECO:0000313" key="2">
    <source>
        <dbReference type="EMBL" id="CAK5281490.1"/>
    </source>
</evidence>
<accession>A0AAD2HTB5</accession>
<name>A0AAD2HTB5_9AGAR</name>
<feature type="region of interest" description="Disordered" evidence="1">
    <location>
        <begin position="652"/>
        <end position="682"/>
    </location>
</feature>
<sequence length="682" mass="74725">MMGPRDMNPELPGRPSLQHQTSATLLIRHYEGLNPTRHAETFKDRSKNPIRQSFRNLLSVFKKSKGAGSSKLKIEPLQVESQVIMAKPPALAPLAIDKPLSLDSFTASTKPFPDPKLAGSLFYLSQSPAQSWIFCSAVLDGDTVHLTWPTAPSKHSVALKNCADVRSVAPEDLADHEKALLAPDVRDLKIFELEFDGCREKFGTTSVRERAMWVSAIWDAVVQSNAERSSRIALAASFNGEPSASECSDRALPPLPPSPIEHGLPSPPIVSPSVYSTCSPTLWRPESPSVSKFSNVSAITPRLAQIEEDRRELDSDSCSPTRPSLLHTSSLRLQIPSAIPSALVSPTNILYSYADPDSPSGQSSALPSSAPTTPANDVDSMVLEMRSILTSLIEQTKETRTAIRSLESKCSRLVELKPVAVDLGPVRNALGDIRERLRSDLPHIMNSVADVQGQATEMASKSHLDSHANGIMEKLEQVLHLLKEESSQRSVLTQQQGDSVRYLNELNSWLEAFVSGGTSQIQVIATGVEKLGQQITGTNLNGDLGEEIRQGLLVSRQQASALELTVKNLAAAFASDTQNTNQALMAIIDQHRQAQEGSLRSLAAELSSEIRGERIRFVDAMKEATAINVQMHVEQLKTELTREVRADLFQYYSKQQRPPHYQPTTRPGQRPLPTGHYPSYPA</sequence>
<comment type="caution">
    <text evidence="2">The sequence shown here is derived from an EMBL/GenBank/DDBJ whole genome shotgun (WGS) entry which is preliminary data.</text>
</comment>
<evidence type="ECO:0008006" key="4">
    <source>
        <dbReference type="Google" id="ProtNLM"/>
    </source>
</evidence>
<feature type="region of interest" description="Disordered" evidence="1">
    <location>
        <begin position="354"/>
        <end position="377"/>
    </location>
</feature>
<feature type="compositionally biased region" description="Polar residues" evidence="1">
    <location>
        <begin position="652"/>
        <end position="667"/>
    </location>
</feature>
<gene>
    <name evidence="2" type="ORF">MYCIT1_LOCUS32651</name>
</gene>
<proteinExistence type="predicted"/>
<reference evidence="2" key="1">
    <citation type="submission" date="2023-11" db="EMBL/GenBank/DDBJ databases">
        <authorList>
            <person name="De Vega J J."/>
            <person name="De Vega J J."/>
        </authorList>
    </citation>
    <scope>NUCLEOTIDE SEQUENCE</scope>
</reference>
<evidence type="ECO:0000313" key="3">
    <source>
        <dbReference type="Proteomes" id="UP001295794"/>
    </source>
</evidence>